<dbReference type="RefSeq" id="WP_130651347.1">
    <property type="nucleotide sequence ID" value="NZ_BMHA01000008.1"/>
</dbReference>
<evidence type="ECO:0000256" key="2">
    <source>
        <dbReference type="SAM" id="Phobius"/>
    </source>
</evidence>
<keyword evidence="2" id="KW-0812">Transmembrane</keyword>
<dbReference type="OrthoDB" id="8603558at2"/>
<reference evidence="4" key="2">
    <citation type="submission" date="2020-09" db="EMBL/GenBank/DDBJ databases">
        <authorList>
            <person name="Sun Q."/>
            <person name="Zhou Y."/>
        </authorList>
    </citation>
    <scope>NUCLEOTIDE SEQUENCE</scope>
    <source>
        <strain evidence="4">CGMCC 1.14988</strain>
    </source>
</reference>
<dbReference type="EMBL" id="BMHA01000008">
    <property type="protein sequence ID" value="GGI07205.1"/>
    <property type="molecule type" value="Genomic_DNA"/>
</dbReference>
<dbReference type="InterPro" id="IPR012347">
    <property type="entry name" value="Ferritin-like"/>
</dbReference>
<dbReference type="AlphaFoldDB" id="A0A8J3EV24"/>
<keyword evidence="2" id="KW-0472">Membrane</keyword>
<evidence type="ECO:0000313" key="5">
    <source>
        <dbReference type="Proteomes" id="UP000650511"/>
    </source>
</evidence>
<feature type="transmembrane region" description="Helical" evidence="2">
    <location>
        <begin position="60"/>
        <end position="79"/>
    </location>
</feature>
<name>A0A8J3EV24_9ACTN</name>
<comment type="caution">
    <text evidence="4">The sequence shown here is derived from an EMBL/GenBank/DDBJ whole genome shotgun (WGS) entry which is preliminary data.</text>
</comment>
<feature type="transmembrane region" description="Helical" evidence="2">
    <location>
        <begin position="28"/>
        <end position="48"/>
    </location>
</feature>
<accession>A0A8J3EV24</accession>
<protein>
    <recommendedName>
        <fullName evidence="3">DUF305 domain-containing protein</fullName>
    </recommendedName>
</protein>
<sequence length="198" mass="22145">MATNGHEDREGRAHGHGGGHDLRTYLRFGAMILTAMVVMYGVMFVSSWELSHVRFSQSRVFMVLTMGGTMGLIMFAWMLDMYRNTRANVAIVTASVVLLGVGVTLDRSQVTVDDTAFLSAMIPHHSMAITRSERAGLEDVRVCELAIEISEAQRREIFEMDWLIEDIERHGIAATADEATQRPLPPYREPAERSCPTD</sequence>
<keyword evidence="2" id="KW-1133">Transmembrane helix</keyword>
<dbReference type="InterPro" id="IPR005183">
    <property type="entry name" value="DUF305_CopM-like"/>
</dbReference>
<evidence type="ECO:0000256" key="1">
    <source>
        <dbReference type="SAM" id="MobiDB-lite"/>
    </source>
</evidence>
<dbReference type="Proteomes" id="UP000650511">
    <property type="component" value="Unassembled WGS sequence"/>
</dbReference>
<dbReference type="Gene3D" id="1.20.1260.10">
    <property type="match status" value="1"/>
</dbReference>
<evidence type="ECO:0000313" key="4">
    <source>
        <dbReference type="EMBL" id="GGI07205.1"/>
    </source>
</evidence>
<dbReference type="Pfam" id="PF03713">
    <property type="entry name" value="DUF305"/>
    <property type="match status" value="1"/>
</dbReference>
<proteinExistence type="predicted"/>
<organism evidence="4 5">
    <name type="scientific">Egicoccus halophilus</name>
    <dbReference type="NCBI Taxonomy" id="1670830"/>
    <lineage>
        <taxon>Bacteria</taxon>
        <taxon>Bacillati</taxon>
        <taxon>Actinomycetota</taxon>
        <taxon>Nitriliruptoria</taxon>
        <taxon>Egicoccales</taxon>
        <taxon>Egicoccaceae</taxon>
        <taxon>Egicoccus</taxon>
    </lineage>
</organism>
<keyword evidence="5" id="KW-1185">Reference proteome</keyword>
<feature type="domain" description="DUF305" evidence="3">
    <location>
        <begin position="114"/>
        <end position="161"/>
    </location>
</feature>
<reference evidence="4" key="1">
    <citation type="journal article" date="2014" name="Int. J. Syst. Evol. Microbiol.">
        <title>Complete genome sequence of Corynebacterium casei LMG S-19264T (=DSM 44701T), isolated from a smear-ripened cheese.</title>
        <authorList>
            <consortium name="US DOE Joint Genome Institute (JGI-PGF)"/>
            <person name="Walter F."/>
            <person name="Albersmeier A."/>
            <person name="Kalinowski J."/>
            <person name="Ruckert C."/>
        </authorList>
    </citation>
    <scope>NUCLEOTIDE SEQUENCE</scope>
    <source>
        <strain evidence="4">CGMCC 1.14988</strain>
    </source>
</reference>
<feature type="region of interest" description="Disordered" evidence="1">
    <location>
        <begin position="174"/>
        <end position="198"/>
    </location>
</feature>
<gene>
    <name evidence="4" type="ORF">GCM10011354_22920</name>
</gene>
<evidence type="ECO:0000259" key="3">
    <source>
        <dbReference type="Pfam" id="PF03713"/>
    </source>
</evidence>